<proteinExistence type="predicted"/>
<gene>
    <name evidence="1" type="ORF">T11_5390</name>
</gene>
<sequence>MAVCHLRQMLIPTNSCSRKLLRWFNSYYYTCDVLSVRLKFVYMQ</sequence>
<comment type="caution">
    <text evidence="1">The sequence shown here is derived from an EMBL/GenBank/DDBJ whole genome shotgun (WGS) entry which is preliminary data.</text>
</comment>
<reference evidence="1 2" key="1">
    <citation type="submission" date="2015-01" db="EMBL/GenBank/DDBJ databases">
        <title>Evolution of Trichinella species and genotypes.</title>
        <authorList>
            <person name="Korhonen P.K."/>
            <person name="Edoardo P."/>
            <person name="Giuseppe L.R."/>
            <person name="Gasser R.B."/>
        </authorList>
    </citation>
    <scope>NUCLEOTIDE SEQUENCE [LARGE SCALE GENOMIC DNA]</scope>
    <source>
        <strain evidence="1">ISS1029</strain>
    </source>
</reference>
<keyword evidence="2" id="KW-1185">Reference proteome</keyword>
<dbReference type="AlphaFoldDB" id="A0A0V1HRA8"/>
<name>A0A0V1HRA8_9BILA</name>
<evidence type="ECO:0000313" key="1">
    <source>
        <dbReference type="EMBL" id="KRZ12642.1"/>
    </source>
</evidence>
<accession>A0A0V1HRA8</accession>
<protein>
    <submittedName>
        <fullName evidence="1">Uncharacterized protein</fullName>
    </submittedName>
</protein>
<dbReference type="EMBL" id="JYDP01000038">
    <property type="protein sequence ID" value="KRZ12642.1"/>
    <property type="molecule type" value="Genomic_DNA"/>
</dbReference>
<dbReference type="Proteomes" id="UP000055024">
    <property type="component" value="Unassembled WGS sequence"/>
</dbReference>
<evidence type="ECO:0000313" key="2">
    <source>
        <dbReference type="Proteomes" id="UP000055024"/>
    </source>
</evidence>
<organism evidence="1 2">
    <name type="scientific">Trichinella zimbabwensis</name>
    <dbReference type="NCBI Taxonomy" id="268475"/>
    <lineage>
        <taxon>Eukaryota</taxon>
        <taxon>Metazoa</taxon>
        <taxon>Ecdysozoa</taxon>
        <taxon>Nematoda</taxon>
        <taxon>Enoplea</taxon>
        <taxon>Dorylaimia</taxon>
        <taxon>Trichinellida</taxon>
        <taxon>Trichinellidae</taxon>
        <taxon>Trichinella</taxon>
    </lineage>
</organism>